<gene>
    <name evidence="2" type="ORF">RHRU231_740078</name>
</gene>
<dbReference type="GO" id="GO:0046872">
    <property type="term" value="F:metal ion binding"/>
    <property type="evidence" value="ECO:0007669"/>
    <property type="project" value="UniProtKB-KW"/>
</dbReference>
<dbReference type="Pfam" id="PF03747">
    <property type="entry name" value="ADP_ribosyl_GH"/>
    <property type="match status" value="1"/>
</dbReference>
<dbReference type="Proteomes" id="UP000042997">
    <property type="component" value="Unassembled WGS sequence"/>
</dbReference>
<feature type="binding site" evidence="1">
    <location>
        <position position="60"/>
    </location>
    <ligand>
        <name>Mg(2+)</name>
        <dbReference type="ChEBI" id="CHEBI:18420"/>
        <label>1</label>
    </ligand>
</feature>
<dbReference type="PANTHER" id="PTHR16222">
    <property type="entry name" value="ADP-RIBOSYLGLYCOHYDROLASE"/>
    <property type="match status" value="1"/>
</dbReference>
<dbReference type="KEGG" id="rrz:CS378_19490"/>
<dbReference type="OrthoDB" id="9798107at2"/>
<reference evidence="2 3" key="1">
    <citation type="journal article" date="2014" name="Genome Announc.">
        <title>Draft Genome Sequence of Propane- and Butane-Oxidizing Actinobacterium Rhodococcus ruber IEGM 231.</title>
        <authorList>
            <person name="Ivshina I.B."/>
            <person name="Kuyukina M.S."/>
            <person name="Krivoruchko A.V."/>
            <person name="Barbe V."/>
            <person name="Fischer C."/>
        </authorList>
    </citation>
    <scope>NUCLEOTIDE SEQUENCE [LARGE SCALE GENOMIC DNA]</scope>
</reference>
<feature type="binding site" evidence="1">
    <location>
        <position position="61"/>
    </location>
    <ligand>
        <name>Mg(2+)</name>
        <dbReference type="ChEBI" id="CHEBI:18420"/>
        <label>1</label>
    </ligand>
</feature>
<keyword evidence="1" id="KW-0460">Magnesium</keyword>
<dbReference type="RefSeq" id="WP_010594523.1">
    <property type="nucleotide sequence ID" value="NZ_CP023714.1"/>
</dbReference>
<dbReference type="AlphaFoldDB" id="A0A098BQY5"/>
<organism evidence="2 3">
    <name type="scientific">Rhodococcus ruber</name>
    <dbReference type="NCBI Taxonomy" id="1830"/>
    <lineage>
        <taxon>Bacteria</taxon>
        <taxon>Bacillati</taxon>
        <taxon>Actinomycetota</taxon>
        <taxon>Actinomycetes</taxon>
        <taxon>Mycobacteriales</taxon>
        <taxon>Nocardiaceae</taxon>
        <taxon>Rhodococcus</taxon>
    </lineage>
</organism>
<accession>A0A098BQY5</accession>
<dbReference type="SUPFAM" id="SSF101478">
    <property type="entry name" value="ADP-ribosylglycohydrolase"/>
    <property type="match status" value="1"/>
</dbReference>
<dbReference type="PANTHER" id="PTHR16222:SF12">
    <property type="entry name" value="ADP-RIBOSYLGLYCOHYDROLASE-RELATED"/>
    <property type="match status" value="1"/>
</dbReference>
<proteinExistence type="predicted"/>
<sequence length="313" mass="31886">MTDELDAASYRDRIAAALTTYACGDAFGVPWEGADSADIDLGTAATLPVRPGRPRGATSDDTALTLLVAEVLTTTSNEDPGSRFLRLLSERAETVPGLGPSTLAAIRAFRESGRRPETGGDTNGAAMRALPAGWAVPVDEPDRRRALSLGLSRVTHPSPDAQCAAAVISACASWSLEGADAQRLLEVARDEARIATGEFGGGRRLGDLLAAVATDRWSAAPSGVSLEPYDTVAAVLHCIVTARSPIDAMRAAVALGGDTDTVAALAGGLLGAGFPSAEAALTQIPWSSAVLLPDAAVVTGFATGLAAARAAGR</sequence>
<feature type="binding site" evidence="1">
    <location>
        <position position="261"/>
    </location>
    <ligand>
        <name>Mg(2+)</name>
        <dbReference type="ChEBI" id="CHEBI:18420"/>
        <label>1</label>
    </ligand>
</feature>
<feature type="binding site" evidence="1">
    <location>
        <position position="260"/>
    </location>
    <ligand>
        <name>Mg(2+)</name>
        <dbReference type="ChEBI" id="CHEBI:18420"/>
        <label>1</label>
    </ligand>
</feature>
<dbReference type="Gene3D" id="1.10.4080.10">
    <property type="entry name" value="ADP-ribosylation/Crystallin J1"/>
    <property type="match status" value="1"/>
</dbReference>
<evidence type="ECO:0000256" key="1">
    <source>
        <dbReference type="PIRSR" id="PIRSR605502-1"/>
    </source>
</evidence>
<dbReference type="InterPro" id="IPR005502">
    <property type="entry name" value="Ribosyl_crysJ1"/>
</dbReference>
<dbReference type="EMBL" id="CCSD01000088">
    <property type="protein sequence ID" value="CDZ90635.1"/>
    <property type="molecule type" value="Genomic_DNA"/>
</dbReference>
<dbReference type="InterPro" id="IPR050792">
    <property type="entry name" value="ADP-ribosylglycohydrolase"/>
</dbReference>
<feature type="binding site" evidence="1">
    <location>
        <position position="258"/>
    </location>
    <ligand>
        <name>Mg(2+)</name>
        <dbReference type="ChEBI" id="CHEBI:18420"/>
        <label>1</label>
    </ligand>
</feature>
<keyword evidence="1" id="KW-0479">Metal-binding</keyword>
<comment type="cofactor">
    <cofactor evidence="1">
        <name>Mg(2+)</name>
        <dbReference type="ChEBI" id="CHEBI:18420"/>
    </cofactor>
    <text evidence="1">Binds 2 magnesium ions per subunit.</text>
</comment>
<evidence type="ECO:0000313" key="2">
    <source>
        <dbReference type="EMBL" id="CDZ90635.1"/>
    </source>
</evidence>
<dbReference type="eggNOG" id="COG1397">
    <property type="taxonomic scope" value="Bacteria"/>
</dbReference>
<evidence type="ECO:0000313" key="3">
    <source>
        <dbReference type="Proteomes" id="UP000042997"/>
    </source>
</evidence>
<name>A0A098BQY5_9NOCA</name>
<protein>
    <submittedName>
        <fullName evidence="2">ADP-ribosylation/Crystallin J1</fullName>
    </submittedName>
</protein>
<feature type="binding site" evidence="1">
    <location>
        <position position="59"/>
    </location>
    <ligand>
        <name>Mg(2+)</name>
        <dbReference type="ChEBI" id="CHEBI:18420"/>
        <label>1</label>
    </ligand>
</feature>
<dbReference type="InterPro" id="IPR036705">
    <property type="entry name" value="Ribosyl_crysJ1_sf"/>
</dbReference>